<gene>
    <name evidence="1" type="ORF">BBI10_00270</name>
</gene>
<proteinExistence type="predicted"/>
<organism evidence="1 2">
    <name type="scientific">Pseudomonas graminis</name>
    <dbReference type="NCBI Taxonomy" id="158627"/>
    <lineage>
        <taxon>Bacteria</taxon>
        <taxon>Pseudomonadati</taxon>
        <taxon>Pseudomonadota</taxon>
        <taxon>Gammaproteobacteria</taxon>
        <taxon>Pseudomonadales</taxon>
        <taxon>Pseudomonadaceae</taxon>
        <taxon>Pseudomonas</taxon>
    </lineage>
</organism>
<evidence type="ECO:0000313" key="2">
    <source>
        <dbReference type="Proteomes" id="UP000095143"/>
    </source>
</evidence>
<protein>
    <submittedName>
        <fullName evidence="1">Uncharacterized protein</fullName>
    </submittedName>
</protein>
<sequence length="216" mass="24390">MKAVMNESCPFVAGLPADHYGVHIGNEMDARRLLYLAGKIGAEKVTRSASRYTEKYPGERIYVSTLLKRYGVKVPTQVYAPVNVPLYRVYMLLHLASSSIKIGYSGDWIQRALAFECEFDLDRSISFSFHDKASALAAESYLKRLFDWARKEPPAVPYGAGGRKEWFDAAIYHEALTVISTFETPKPRKPLTLRIAHDYDIGRSLGIDDLNRDIAH</sequence>
<name>A0A1C2EFZ7_9PSED</name>
<evidence type="ECO:0000313" key="1">
    <source>
        <dbReference type="EMBL" id="OCX25910.1"/>
    </source>
</evidence>
<accession>A0A1C2EFZ7</accession>
<dbReference type="EMBL" id="MDEN01000038">
    <property type="protein sequence ID" value="OCX25910.1"/>
    <property type="molecule type" value="Genomic_DNA"/>
</dbReference>
<comment type="caution">
    <text evidence="1">The sequence shown here is derived from an EMBL/GenBank/DDBJ whole genome shotgun (WGS) entry which is preliminary data.</text>
</comment>
<dbReference type="Proteomes" id="UP000095143">
    <property type="component" value="Unassembled WGS sequence"/>
</dbReference>
<dbReference type="AlphaFoldDB" id="A0A1C2EFZ7"/>
<dbReference type="RefSeq" id="WP_065986026.1">
    <property type="nucleotide sequence ID" value="NZ_MDEN01000038.1"/>
</dbReference>
<reference evidence="1 2" key="1">
    <citation type="submission" date="2016-08" db="EMBL/GenBank/DDBJ databases">
        <title>Whole genome sequence of Pseudomonas graminis strain UASWS1507, a potential biological control agent for agriculture.</title>
        <authorList>
            <person name="Crovadore J."/>
            <person name="Calmin G."/>
            <person name="Chablais R."/>
            <person name="Cochard B."/>
            <person name="Lefort F."/>
        </authorList>
    </citation>
    <scope>NUCLEOTIDE SEQUENCE [LARGE SCALE GENOMIC DNA]</scope>
    <source>
        <strain evidence="1 2">UASWS1507</strain>
    </source>
</reference>